<dbReference type="InterPro" id="IPR046670">
    <property type="entry name" value="DUF6540"/>
</dbReference>
<dbReference type="EMBL" id="JAPVEB010000001">
    <property type="protein sequence ID" value="KAJ5284255.1"/>
    <property type="molecule type" value="Genomic_DNA"/>
</dbReference>
<comment type="caution">
    <text evidence="1">The sequence shown here is derived from an EMBL/GenBank/DDBJ whole genome shotgun (WGS) entry which is preliminary data.</text>
</comment>
<dbReference type="Proteomes" id="UP001220256">
    <property type="component" value="Unassembled WGS sequence"/>
</dbReference>
<sequence>MPIKVVILVYQGDPLDYTKFRHTALHLAFPNGSTCSMHIVGSPGYYTFEQMDNYKPEESRRLVRQISVAELQDWVTEVSVKGLVSRTPIKNTELDWNCQNWVGDALTRMVGSGYLSAAQRASAVNVMTDVCLEAKDE</sequence>
<keyword evidence="2" id="KW-1185">Reference proteome</keyword>
<proteinExistence type="predicted"/>
<evidence type="ECO:0000313" key="2">
    <source>
        <dbReference type="Proteomes" id="UP001220256"/>
    </source>
</evidence>
<gene>
    <name evidence="1" type="ORF">N7505_002235</name>
</gene>
<name>A0ABQ8X0Y9_PENCH</name>
<protein>
    <submittedName>
        <fullName evidence="1">Uncharacterized protein</fullName>
    </submittedName>
</protein>
<organism evidence="1 2">
    <name type="scientific">Penicillium chrysogenum</name>
    <name type="common">Penicillium notatum</name>
    <dbReference type="NCBI Taxonomy" id="5076"/>
    <lineage>
        <taxon>Eukaryota</taxon>
        <taxon>Fungi</taxon>
        <taxon>Dikarya</taxon>
        <taxon>Ascomycota</taxon>
        <taxon>Pezizomycotina</taxon>
        <taxon>Eurotiomycetes</taxon>
        <taxon>Eurotiomycetidae</taxon>
        <taxon>Eurotiales</taxon>
        <taxon>Aspergillaceae</taxon>
        <taxon>Penicillium</taxon>
        <taxon>Penicillium chrysogenum species complex</taxon>
    </lineage>
</organism>
<accession>A0ABQ8X0Y9</accession>
<dbReference type="Pfam" id="PF20174">
    <property type="entry name" value="DUF6540"/>
    <property type="match status" value="1"/>
</dbReference>
<evidence type="ECO:0000313" key="1">
    <source>
        <dbReference type="EMBL" id="KAJ5284255.1"/>
    </source>
</evidence>
<reference evidence="1 2" key="1">
    <citation type="journal article" date="2023" name="IMA Fungus">
        <title>Comparative genomic study of the Penicillium genus elucidates a diverse pangenome and 15 lateral gene transfer events.</title>
        <authorList>
            <person name="Petersen C."/>
            <person name="Sorensen T."/>
            <person name="Nielsen M.R."/>
            <person name="Sondergaard T.E."/>
            <person name="Sorensen J.L."/>
            <person name="Fitzpatrick D.A."/>
            <person name="Frisvad J.C."/>
            <person name="Nielsen K.L."/>
        </authorList>
    </citation>
    <scope>NUCLEOTIDE SEQUENCE [LARGE SCALE GENOMIC DNA]</scope>
    <source>
        <strain evidence="1 2">IBT 3361</strain>
    </source>
</reference>